<feature type="domain" description="CN hydrolase" evidence="2">
    <location>
        <begin position="1"/>
        <end position="236"/>
    </location>
</feature>
<evidence type="ECO:0000259" key="2">
    <source>
        <dbReference type="PROSITE" id="PS50263"/>
    </source>
</evidence>
<reference evidence="3" key="1">
    <citation type="submission" date="2016-08" db="EMBL/GenBank/DDBJ databases">
        <authorList>
            <person name="Seilhamer J.J."/>
        </authorList>
    </citation>
    <scope>NUCLEOTIDE SEQUENCE [LARGE SCALE GENOMIC DNA]</scope>
    <source>
        <strain evidence="3">F0677</strain>
    </source>
</reference>
<keyword evidence="3" id="KW-0378">Hydrolase</keyword>
<organism evidence="3 5">
    <name type="scientific">Dialister pneumosintes</name>
    <dbReference type="NCBI Taxonomy" id="39950"/>
    <lineage>
        <taxon>Bacteria</taxon>
        <taxon>Bacillati</taxon>
        <taxon>Bacillota</taxon>
        <taxon>Negativicutes</taxon>
        <taxon>Veillonellales</taxon>
        <taxon>Veillonellaceae</taxon>
        <taxon>Dialister</taxon>
    </lineage>
</organism>
<protein>
    <submittedName>
        <fullName evidence="3">Carbon-nitrogen hydrolase</fullName>
    </submittedName>
</protein>
<accession>A0A1B3WDV4</accession>
<reference evidence="5" key="2">
    <citation type="submission" date="2016-08" db="EMBL/GenBank/DDBJ databases">
        <authorList>
            <person name="Holder M.E."/>
            <person name="Ajami N.J."/>
            <person name="Petrosino J.F."/>
        </authorList>
    </citation>
    <scope>NUCLEOTIDE SEQUENCE [LARGE SCALE GENOMIC DNA]</scope>
    <source>
        <strain evidence="5">F0677</strain>
    </source>
</reference>
<dbReference type="InterPro" id="IPR036526">
    <property type="entry name" value="C-N_Hydrolase_sf"/>
</dbReference>
<dbReference type="Proteomes" id="UP000094757">
    <property type="component" value="Chromosome"/>
</dbReference>
<evidence type="ECO:0000313" key="3">
    <source>
        <dbReference type="EMBL" id="AOH39133.1"/>
    </source>
</evidence>
<dbReference type="Proteomes" id="UP000266262">
    <property type="component" value="Unassembled WGS sequence"/>
</dbReference>
<evidence type="ECO:0000313" key="4">
    <source>
        <dbReference type="EMBL" id="RID94962.1"/>
    </source>
</evidence>
<name>A0A1B3WDV4_9FIRM</name>
<gene>
    <name evidence="3" type="ORF">BCB69_03620</name>
    <name evidence="4" type="ORF">DX915_05720</name>
</gene>
<dbReference type="OrthoDB" id="9811121at2"/>
<keyword evidence="6" id="KW-1185">Reference proteome</keyword>
<evidence type="ECO:0000256" key="1">
    <source>
        <dbReference type="ARBA" id="ARBA00010613"/>
    </source>
</evidence>
<dbReference type="STRING" id="39950.BCB69_03620"/>
<dbReference type="EMBL" id="QWKU01000001">
    <property type="protein sequence ID" value="RID94962.1"/>
    <property type="molecule type" value="Genomic_DNA"/>
</dbReference>
<evidence type="ECO:0000313" key="6">
    <source>
        <dbReference type="Proteomes" id="UP000266262"/>
    </source>
</evidence>
<dbReference type="PROSITE" id="PS50263">
    <property type="entry name" value="CN_HYDROLASE"/>
    <property type="match status" value="1"/>
</dbReference>
<dbReference type="GO" id="GO:0016787">
    <property type="term" value="F:hydrolase activity"/>
    <property type="evidence" value="ECO:0007669"/>
    <property type="project" value="UniProtKB-KW"/>
</dbReference>
<dbReference type="InterPro" id="IPR003010">
    <property type="entry name" value="C-N_Hydrolase"/>
</dbReference>
<dbReference type="SUPFAM" id="SSF56317">
    <property type="entry name" value="Carbon-nitrogen hydrolase"/>
    <property type="match status" value="1"/>
</dbReference>
<dbReference type="RefSeq" id="WP_022513800.1">
    <property type="nucleotide sequence ID" value="NZ_CP017037.1"/>
</dbReference>
<sequence length="259" mass="29449">MKIGMIQMEAAAGNVEYNISHGFKLMEEAASSSDMVVLPELWTIGYNFHDLETKTVQIGDSLIERLCNFAKFHQITLIPGTLPMKKGKHIYNTGFIINKKGEIQASYSKRHLFHEYLEYELMKPGTRLMVTEIDGIQCGMGICFELYFHKMFRKMSNKGVTLVIVPAAWPANHIAHWNVLAKARAIENGIYVCAVNMVGKYKDAVVGGHSMFINPEGYSSFEGDMKEHIYYGEYEASRYKELATTRNVICLDKPDWGIR</sequence>
<reference evidence="4 6" key="3">
    <citation type="submission" date="2018-08" db="EMBL/GenBank/DDBJ databases">
        <title>Draft genome sequence of Dialister pneumosintes KCOM 1685.</title>
        <authorList>
            <person name="Kook J.-K."/>
            <person name="Park S.-N."/>
            <person name="Lim Y.K."/>
        </authorList>
    </citation>
    <scope>NUCLEOTIDE SEQUENCE [LARGE SCALE GENOMIC DNA]</scope>
    <source>
        <strain evidence="4 6">KCOM 1685</strain>
    </source>
</reference>
<dbReference type="Gene3D" id="3.60.110.10">
    <property type="entry name" value="Carbon-nitrogen hydrolase"/>
    <property type="match status" value="1"/>
</dbReference>
<dbReference type="PANTHER" id="PTHR23088:SF27">
    <property type="entry name" value="DEAMINATED GLUTATHIONE AMIDASE"/>
    <property type="match status" value="1"/>
</dbReference>
<dbReference type="Pfam" id="PF00795">
    <property type="entry name" value="CN_hydrolase"/>
    <property type="match status" value="1"/>
</dbReference>
<comment type="similarity">
    <text evidence="1">Belongs to the carbon-nitrogen hydrolase superfamily. NIT1/NIT2 family.</text>
</comment>
<proteinExistence type="inferred from homology"/>
<evidence type="ECO:0000313" key="5">
    <source>
        <dbReference type="Proteomes" id="UP000094757"/>
    </source>
</evidence>
<dbReference type="AlphaFoldDB" id="A0A1B3WDV4"/>
<dbReference type="EMBL" id="CP017037">
    <property type="protein sequence ID" value="AOH39133.1"/>
    <property type="molecule type" value="Genomic_DNA"/>
</dbReference>
<dbReference type="KEGG" id="dpn:BCB69_03620"/>
<dbReference type="PANTHER" id="PTHR23088">
    <property type="entry name" value="NITRILASE-RELATED"/>
    <property type="match status" value="1"/>
</dbReference>